<name>A0A9N8ZBK8_9GLOM</name>
<protein>
    <submittedName>
        <fullName evidence="1">8548_t:CDS:1</fullName>
    </submittedName>
</protein>
<proteinExistence type="predicted"/>
<dbReference type="AlphaFoldDB" id="A0A9N8ZBK8"/>
<reference evidence="1" key="1">
    <citation type="submission" date="2021-06" db="EMBL/GenBank/DDBJ databases">
        <authorList>
            <person name="Kallberg Y."/>
            <person name="Tangrot J."/>
            <person name="Rosling A."/>
        </authorList>
    </citation>
    <scope>NUCLEOTIDE SEQUENCE</scope>
    <source>
        <strain evidence="1">AZ414A</strain>
    </source>
</reference>
<keyword evidence="2" id="KW-1185">Reference proteome</keyword>
<sequence length="41" mass="4746">DYKSNPTVAVLKIGSSSYEWSIPSSDENLIHPYMVIRQRYT</sequence>
<organism evidence="1 2">
    <name type="scientific">Diversispora eburnea</name>
    <dbReference type="NCBI Taxonomy" id="1213867"/>
    <lineage>
        <taxon>Eukaryota</taxon>
        <taxon>Fungi</taxon>
        <taxon>Fungi incertae sedis</taxon>
        <taxon>Mucoromycota</taxon>
        <taxon>Glomeromycotina</taxon>
        <taxon>Glomeromycetes</taxon>
        <taxon>Diversisporales</taxon>
        <taxon>Diversisporaceae</taxon>
        <taxon>Diversispora</taxon>
    </lineage>
</organism>
<comment type="caution">
    <text evidence="1">The sequence shown here is derived from an EMBL/GenBank/DDBJ whole genome shotgun (WGS) entry which is preliminary data.</text>
</comment>
<gene>
    <name evidence="1" type="ORF">DEBURN_LOCUS3943</name>
</gene>
<dbReference type="Proteomes" id="UP000789706">
    <property type="component" value="Unassembled WGS sequence"/>
</dbReference>
<evidence type="ECO:0000313" key="2">
    <source>
        <dbReference type="Proteomes" id="UP000789706"/>
    </source>
</evidence>
<feature type="non-terminal residue" evidence="1">
    <location>
        <position position="1"/>
    </location>
</feature>
<dbReference type="EMBL" id="CAJVPK010000271">
    <property type="protein sequence ID" value="CAG8486513.1"/>
    <property type="molecule type" value="Genomic_DNA"/>
</dbReference>
<accession>A0A9N8ZBK8</accession>
<evidence type="ECO:0000313" key="1">
    <source>
        <dbReference type="EMBL" id="CAG8486513.1"/>
    </source>
</evidence>